<name>A0ABV9XUT1_9PSEU</name>
<comment type="caution">
    <text evidence="1">The sequence shown here is derived from an EMBL/GenBank/DDBJ whole genome shotgun (WGS) entry which is preliminary data.</text>
</comment>
<accession>A0ABV9XUT1</accession>
<proteinExistence type="predicted"/>
<gene>
    <name evidence="1" type="ORF">ACFPFM_10025</name>
</gene>
<evidence type="ECO:0000313" key="2">
    <source>
        <dbReference type="Proteomes" id="UP001595833"/>
    </source>
</evidence>
<dbReference type="Proteomes" id="UP001595833">
    <property type="component" value="Unassembled WGS sequence"/>
</dbReference>
<sequence length="267" mass="28554">MVTVSFFTALVVKYGETLAGPIAREVIGDPVHVFASQVPAEAGAEAVARMLPNGVDDTARQVMTADESGGVNDLTIGVPVGIAKVRLVVQAKESRLLVVGLRLVVTERRPPLAATLLAVGTQGGPGKPVQVFFDVDAPGADTKQGTPARNLERRDYFKGENFELDANQSVEFRAAVTTRECHCRWHLEVDVVLDGKLRSVAARQPDGRDFESTGAVPDPTEVYTIPHTPVPNPLATAGPWVGVDPREFCAPDSWLGELCDPTAWPAP</sequence>
<organism evidence="1 2">
    <name type="scientific">Saccharothrix xinjiangensis</name>
    <dbReference type="NCBI Taxonomy" id="204798"/>
    <lineage>
        <taxon>Bacteria</taxon>
        <taxon>Bacillati</taxon>
        <taxon>Actinomycetota</taxon>
        <taxon>Actinomycetes</taxon>
        <taxon>Pseudonocardiales</taxon>
        <taxon>Pseudonocardiaceae</taxon>
        <taxon>Saccharothrix</taxon>
    </lineage>
</organism>
<dbReference type="EMBL" id="JBHSJB010000008">
    <property type="protein sequence ID" value="MFC5054094.1"/>
    <property type="molecule type" value="Genomic_DNA"/>
</dbReference>
<reference evidence="2" key="1">
    <citation type="journal article" date="2019" name="Int. J. Syst. Evol. Microbiol.">
        <title>The Global Catalogue of Microorganisms (GCM) 10K type strain sequencing project: providing services to taxonomists for standard genome sequencing and annotation.</title>
        <authorList>
            <consortium name="The Broad Institute Genomics Platform"/>
            <consortium name="The Broad Institute Genome Sequencing Center for Infectious Disease"/>
            <person name="Wu L."/>
            <person name="Ma J."/>
        </authorList>
    </citation>
    <scope>NUCLEOTIDE SEQUENCE [LARGE SCALE GENOMIC DNA]</scope>
    <source>
        <strain evidence="2">KCTC 12848</strain>
    </source>
</reference>
<protein>
    <submittedName>
        <fullName evidence="1">Uncharacterized protein</fullName>
    </submittedName>
</protein>
<evidence type="ECO:0000313" key="1">
    <source>
        <dbReference type="EMBL" id="MFC5054094.1"/>
    </source>
</evidence>
<keyword evidence="2" id="KW-1185">Reference proteome</keyword>
<dbReference type="RefSeq" id="WP_344038551.1">
    <property type="nucleotide sequence ID" value="NZ_BAAAKE010000012.1"/>
</dbReference>